<sequence length="61" mass="6796">MRWVLGAKYFKHAAKRSSIEAICCNREPKSLKLGAFWTVIACTPGGGRVTKERSNLVKVKC</sequence>
<dbReference type="Proteomes" id="UP000664480">
    <property type="component" value="Unassembled WGS sequence"/>
</dbReference>
<organism evidence="1 2">
    <name type="scientific">Algoriphagus pacificus</name>
    <dbReference type="NCBI Taxonomy" id="2811234"/>
    <lineage>
        <taxon>Bacteria</taxon>
        <taxon>Pseudomonadati</taxon>
        <taxon>Bacteroidota</taxon>
        <taxon>Cytophagia</taxon>
        <taxon>Cytophagales</taxon>
        <taxon>Cyclobacteriaceae</taxon>
        <taxon>Algoriphagus</taxon>
    </lineage>
</organism>
<evidence type="ECO:0000313" key="1">
    <source>
        <dbReference type="EMBL" id="MBN7817349.1"/>
    </source>
</evidence>
<dbReference type="EMBL" id="JAFKCU010000005">
    <property type="protein sequence ID" value="MBN7817349.1"/>
    <property type="molecule type" value="Genomic_DNA"/>
</dbReference>
<protein>
    <submittedName>
        <fullName evidence="1">Uncharacterized protein</fullName>
    </submittedName>
</protein>
<evidence type="ECO:0000313" key="2">
    <source>
        <dbReference type="Proteomes" id="UP000664480"/>
    </source>
</evidence>
<comment type="caution">
    <text evidence="1">The sequence shown here is derived from an EMBL/GenBank/DDBJ whole genome shotgun (WGS) entry which is preliminary data.</text>
</comment>
<accession>A0ABS3CLC3</accession>
<dbReference type="RefSeq" id="WP_206588024.1">
    <property type="nucleotide sequence ID" value="NZ_JAFKCU010000005.1"/>
</dbReference>
<gene>
    <name evidence="1" type="ORF">J0A69_18055</name>
</gene>
<name>A0ABS3CLC3_9BACT</name>
<keyword evidence="2" id="KW-1185">Reference proteome</keyword>
<proteinExistence type="predicted"/>
<reference evidence="1 2" key="1">
    <citation type="submission" date="2021-03" db="EMBL/GenBank/DDBJ databases">
        <title>novel species isolated from a fishpond in China.</title>
        <authorList>
            <person name="Lu H."/>
            <person name="Cai Z."/>
        </authorList>
    </citation>
    <scope>NUCLEOTIDE SEQUENCE [LARGE SCALE GENOMIC DNA]</scope>
    <source>
        <strain evidence="1 2">YJ13C</strain>
    </source>
</reference>